<organism evidence="1 2">
    <name type="scientific">Methanospirillum hungatei</name>
    <dbReference type="NCBI Taxonomy" id="2203"/>
    <lineage>
        <taxon>Archaea</taxon>
        <taxon>Methanobacteriati</taxon>
        <taxon>Methanobacteriota</taxon>
        <taxon>Stenosarchaea group</taxon>
        <taxon>Methanomicrobia</taxon>
        <taxon>Methanomicrobiales</taxon>
        <taxon>Methanospirillaceae</taxon>
        <taxon>Methanospirillum</taxon>
    </lineage>
</organism>
<protein>
    <submittedName>
        <fullName evidence="1">Uncharacterized protein</fullName>
    </submittedName>
</protein>
<dbReference type="Proteomes" id="UP000694228">
    <property type="component" value="Chromosome"/>
</dbReference>
<dbReference type="AlphaFoldDB" id="A0A8F5VP74"/>
<dbReference type="EMBL" id="CP077107">
    <property type="protein sequence ID" value="QXO95137.1"/>
    <property type="molecule type" value="Genomic_DNA"/>
</dbReference>
<evidence type="ECO:0000313" key="2">
    <source>
        <dbReference type="Proteomes" id="UP000694228"/>
    </source>
</evidence>
<evidence type="ECO:0000313" key="1">
    <source>
        <dbReference type="EMBL" id="QXO95137.1"/>
    </source>
</evidence>
<name>A0A8F5VP74_METHU</name>
<accession>A0A8F5VP74</accession>
<gene>
    <name evidence="1" type="ORF">KSK55_01610</name>
</gene>
<proteinExistence type="predicted"/>
<sequence length="64" mass="7239">MHQFSCLGGEIIHRNQVKTTDLPLMIVGDKGEFITNIHLCLLSDIFRDEDLTPGINSKNCLNLR</sequence>
<reference evidence="1 2" key="1">
    <citation type="submission" date="2021-06" db="EMBL/GenBank/DDBJ databases">
        <title>Complete genome sequence of the secondary alcohol utilizing methanogen Methanospirillum hungatei strain GP1.</title>
        <authorList>
            <person name="Day L.A."/>
            <person name="Costa K.C."/>
        </authorList>
    </citation>
    <scope>NUCLEOTIDE SEQUENCE [LARGE SCALE GENOMIC DNA]</scope>
    <source>
        <strain evidence="1 2">GP1</strain>
    </source>
</reference>